<keyword evidence="2" id="KW-1185">Reference proteome</keyword>
<organism evidence="1 2">
    <name type="scientific">Paenibacillus gallinarum</name>
    <dbReference type="NCBI Taxonomy" id="2762232"/>
    <lineage>
        <taxon>Bacteria</taxon>
        <taxon>Bacillati</taxon>
        <taxon>Bacillota</taxon>
        <taxon>Bacilli</taxon>
        <taxon>Bacillales</taxon>
        <taxon>Paenibacillaceae</taxon>
        <taxon>Paenibacillus</taxon>
    </lineage>
</organism>
<name>A0ABR8T5G5_9BACL</name>
<reference evidence="1 2" key="1">
    <citation type="submission" date="2020-08" db="EMBL/GenBank/DDBJ databases">
        <title>A Genomic Blueprint of the Chicken Gut Microbiome.</title>
        <authorList>
            <person name="Gilroy R."/>
            <person name="Ravi A."/>
            <person name="Getino M."/>
            <person name="Pursley I."/>
            <person name="Horton D.L."/>
            <person name="Alikhan N.-F."/>
            <person name="Baker D."/>
            <person name="Gharbi K."/>
            <person name="Hall N."/>
            <person name="Watson M."/>
            <person name="Adriaenssens E.M."/>
            <person name="Foster-Nyarko E."/>
            <person name="Jarju S."/>
            <person name="Secka A."/>
            <person name="Antonio M."/>
            <person name="Oren A."/>
            <person name="Chaudhuri R."/>
            <person name="La Ragione R.M."/>
            <person name="Hildebrand F."/>
            <person name="Pallen M.J."/>
        </authorList>
    </citation>
    <scope>NUCLEOTIDE SEQUENCE [LARGE SCALE GENOMIC DNA]</scope>
    <source>
        <strain evidence="1 2">Sa2BVA9</strain>
    </source>
</reference>
<dbReference type="PROSITE" id="PS51257">
    <property type="entry name" value="PROKAR_LIPOPROTEIN"/>
    <property type="match status" value="1"/>
</dbReference>
<gene>
    <name evidence="1" type="ORF">H9647_23330</name>
</gene>
<evidence type="ECO:0000313" key="1">
    <source>
        <dbReference type="EMBL" id="MBD7971004.1"/>
    </source>
</evidence>
<comment type="caution">
    <text evidence="1">The sequence shown here is derived from an EMBL/GenBank/DDBJ whole genome shotgun (WGS) entry which is preliminary data.</text>
</comment>
<dbReference type="RefSeq" id="WP_191804584.1">
    <property type="nucleotide sequence ID" value="NZ_JACSQL010000019.1"/>
</dbReference>
<dbReference type="Proteomes" id="UP000608071">
    <property type="component" value="Unassembled WGS sequence"/>
</dbReference>
<evidence type="ECO:0000313" key="2">
    <source>
        <dbReference type="Proteomes" id="UP000608071"/>
    </source>
</evidence>
<proteinExistence type="predicted"/>
<dbReference type="EMBL" id="JACSQL010000019">
    <property type="protein sequence ID" value="MBD7971004.1"/>
    <property type="molecule type" value="Genomic_DNA"/>
</dbReference>
<accession>A0ABR8T5G5</accession>
<sequence length="111" mass="12348">MIKQKRSVGLLSVLFVLILVISACSETTEISSGVSEAMEVAGKYKTAELESLSNLEFTERNANETQIELNYTGTASLGEETLDLEGTIYLLKEADKWKVNNNVSRKKRLVF</sequence>
<protein>
    <submittedName>
        <fullName evidence="1">Uncharacterized protein</fullName>
    </submittedName>
</protein>